<dbReference type="SUPFAM" id="SSF89360">
    <property type="entry name" value="HesB-like domain"/>
    <property type="match status" value="1"/>
</dbReference>
<evidence type="ECO:0000313" key="8">
    <source>
        <dbReference type="Proteomes" id="UP000717981"/>
    </source>
</evidence>
<dbReference type="InterPro" id="IPR002109">
    <property type="entry name" value="Glutaredoxin"/>
</dbReference>
<gene>
    <name evidence="7" type="primary">grxD</name>
    <name evidence="7" type="ORF">CR938_01225</name>
</gene>
<dbReference type="Gene3D" id="2.60.300.12">
    <property type="entry name" value="HesB-like domain"/>
    <property type="match status" value="1"/>
</dbReference>
<dbReference type="PROSITE" id="PS51354">
    <property type="entry name" value="GLUTAREDOXIN_2"/>
    <property type="match status" value="1"/>
</dbReference>
<dbReference type="InterPro" id="IPR035903">
    <property type="entry name" value="HesB-like_dom_sf"/>
</dbReference>
<dbReference type="PANTHER" id="PTHR10293:SF72">
    <property type="entry name" value="MONOTHIOL GLUTAREDOXIN-S14, CHLOROPLASTIC"/>
    <property type="match status" value="1"/>
</dbReference>
<dbReference type="AlphaFoldDB" id="A0A921TGY7"/>
<accession>A0A921TGY7</accession>
<dbReference type="SUPFAM" id="SSF52821">
    <property type="entry name" value="Rhodanese/Cell cycle control phosphatase"/>
    <property type="match status" value="1"/>
</dbReference>
<feature type="domain" description="Rhodanese" evidence="6">
    <location>
        <begin position="219"/>
        <end position="307"/>
    </location>
</feature>
<evidence type="ECO:0000256" key="3">
    <source>
        <dbReference type="ARBA" id="ARBA00023004"/>
    </source>
</evidence>
<dbReference type="PROSITE" id="PS50206">
    <property type="entry name" value="RHODANESE_3"/>
    <property type="match status" value="1"/>
</dbReference>
<evidence type="ECO:0000259" key="6">
    <source>
        <dbReference type="PROSITE" id="PS50206"/>
    </source>
</evidence>
<dbReference type="CDD" id="cd00158">
    <property type="entry name" value="RHOD"/>
    <property type="match status" value="1"/>
</dbReference>
<dbReference type="InterPro" id="IPR004480">
    <property type="entry name" value="Monothiol_GRX-rel"/>
</dbReference>
<keyword evidence="3" id="KW-0408">Iron</keyword>
<dbReference type="RefSeq" id="WP_162123263.1">
    <property type="nucleotide sequence ID" value="NZ_PDWK01000003.1"/>
</dbReference>
<dbReference type="GO" id="GO:0051537">
    <property type="term" value="F:2 iron, 2 sulfur cluster binding"/>
    <property type="evidence" value="ECO:0007669"/>
    <property type="project" value="UniProtKB-KW"/>
</dbReference>
<dbReference type="InterPro" id="IPR036873">
    <property type="entry name" value="Rhodanese-like_dom_sf"/>
</dbReference>
<dbReference type="Pfam" id="PF00581">
    <property type="entry name" value="Rhodanese"/>
    <property type="match status" value="1"/>
</dbReference>
<dbReference type="GO" id="GO:0046872">
    <property type="term" value="F:metal ion binding"/>
    <property type="evidence" value="ECO:0007669"/>
    <property type="project" value="UniProtKB-KW"/>
</dbReference>
<keyword evidence="1" id="KW-0001">2Fe-2S</keyword>
<dbReference type="InterPro" id="IPR001763">
    <property type="entry name" value="Rhodanese-like_dom"/>
</dbReference>
<keyword evidence="4" id="KW-0411">Iron-sulfur</keyword>
<dbReference type="InterPro" id="IPR036249">
    <property type="entry name" value="Thioredoxin-like_sf"/>
</dbReference>
<evidence type="ECO:0000256" key="1">
    <source>
        <dbReference type="ARBA" id="ARBA00022714"/>
    </source>
</evidence>
<dbReference type="Pfam" id="PF00462">
    <property type="entry name" value="Glutaredoxin"/>
    <property type="match status" value="1"/>
</dbReference>
<protein>
    <submittedName>
        <fullName evidence="7">Monothiol glutaredoxin, Grx4 family</fullName>
    </submittedName>
</protein>
<dbReference type="SUPFAM" id="SSF52833">
    <property type="entry name" value="Thioredoxin-like"/>
    <property type="match status" value="1"/>
</dbReference>
<dbReference type="InterPro" id="IPR033658">
    <property type="entry name" value="GRX_PICOT-like"/>
</dbReference>
<organism evidence="7 8">
    <name type="scientific">Pseudoxanthomonas taiwanensis</name>
    <dbReference type="NCBI Taxonomy" id="176598"/>
    <lineage>
        <taxon>Bacteria</taxon>
        <taxon>Pseudomonadati</taxon>
        <taxon>Pseudomonadota</taxon>
        <taxon>Gammaproteobacteria</taxon>
        <taxon>Lysobacterales</taxon>
        <taxon>Lysobacteraceae</taxon>
        <taxon>Pseudoxanthomonas</taxon>
    </lineage>
</organism>
<keyword evidence="8" id="KW-1185">Reference proteome</keyword>
<dbReference type="CDD" id="cd03028">
    <property type="entry name" value="GRX_PICOT_like"/>
    <property type="match status" value="1"/>
</dbReference>
<keyword evidence="2" id="KW-0479">Metal-binding</keyword>
<evidence type="ECO:0000256" key="5">
    <source>
        <dbReference type="ARBA" id="ARBA00023284"/>
    </source>
</evidence>
<comment type="caution">
    <text evidence="7">The sequence shown here is derived from an EMBL/GenBank/DDBJ whole genome shotgun (WGS) entry which is preliminary data.</text>
</comment>
<dbReference type="Proteomes" id="UP000717981">
    <property type="component" value="Unassembled WGS sequence"/>
</dbReference>
<dbReference type="PANTHER" id="PTHR10293">
    <property type="entry name" value="GLUTAREDOXIN FAMILY MEMBER"/>
    <property type="match status" value="1"/>
</dbReference>
<dbReference type="SMART" id="SM00450">
    <property type="entry name" value="RHOD"/>
    <property type="match status" value="1"/>
</dbReference>
<dbReference type="OrthoDB" id="9804115at2"/>
<dbReference type="EMBL" id="PDWK01000003">
    <property type="protein sequence ID" value="KAF1690683.1"/>
    <property type="molecule type" value="Genomic_DNA"/>
</dbReference>
<evidence type="ECO:0000313" key="7">
    <source>
        <dbReference type="EMBL" id="KAF1690683.1"/>
    </source>
</evidence>
<dbReference type="Gene3D" id="3.40.30.10">
    <property type="entry name" value="Glutaredoxin"/>
    <property type="match status" value="1"/>
</dbReference>
<evidence type="ECO:0000256" key="4">
    <source>
        <dbReference type="ARBA" id="ARBA00023014"/>
    </source>
</evidence>
<reference evidence="7" key="1">
    <citation type="submission" date="2017-10" db="EMBL/GenBank/DDBJ databases">
        <title>Whole genome sequencing of members of genus Pseudoxanthomonas.</title>
        <authorList>
            <person name="Kumar S."/>
            <person name="Bansal K."/>
            <person name="Kaur A."/>
            <person name="Patil P."/>
            <person name="Sharma S."/>
            <person name="Patil P.B."/>
        </authorList>
    </citation>
    <scope>NUCLEOTIDE SEQUENCE</scope>
    <source>
        <strain evidence="7">DSM 22914</strain>
    </source>
</reference>
<name>A0A921TGY7_9GAMM</name>
<sequence>MSLDPALRSRIESLLQANRVVLFMKGQPGMPQCGFSAKACGILEDLGAEFAHVNVLADPEIREGIKVYGNWPTIPQLYVDGELVGGSDIMEQLAASGELSQLLGLPVPDRTPPQVTITDAAAEKLRGAMAEAGPGMALALAIDARFQPRFQIVPRNDNAIAVETQGLRLQFDLGSARRANGITIDWVDDFRGQGLTIDNPNAPKPVQALSPAEADRQARAGQLVLVDVRPPEERAIAAVAAPFRTFDGNGRSELEALPKDTPLAFLCHRGGRSAQAAEAFRALGFTRVYNVEGGIDRWSQEVDGSVPRY</sequence>
<dbReference type="NCBIfam" id="TIGR00365">
    <property type="entry name" value="Grx4 family monothiol glutaredoxin"/>
    <property type="match status" value="1"/>
</dbReference>
<keyword evidence="5" id="KW-0676">Redox-active center</keyword>
<proteinExistence type="predicted"/>
<dbReference type="Gene3D" id="3.40.250.10">
    <property type="entry name" value="Rhodanese-like domain"/>
    <property type="match status" value="1"/>
</dbReference>
<evidence type="ECO:0000256" key="2">
    <source>
        <dbReference type="ARBA" id="ARBA00022723"/>
    </source>
</evidence>